<proteinExistence type="predicted"/>
<dbReference type="VEuPathDB" id="FungiDB:CPAG_09895"/>
<feature type="compositionally biased region" description="Basic and acidic residues" evidence="2">
    <location>
        <begin position="241"/>
        <end position="253"/>
    </location>
</feature>
<sequence>MVSNSINTKRLLRSQDGALKSKSELSIYFPRYEQILSLTPAKVEYLSTESKVKLIDDVTPSEIVTHLSSKLGSLHEQERLLYRNPILPGRRNTPFIDLRQAKLIEDPTLSPTASTQARDPLLNGTYFKAHRRIERKETQLRNIEKERAQHEKIQVDRLLSALRGADWLRVMGVSGIAESEKHLYEPKRTYFIMELAALLDKFKIWKQKEKRRKLKQQLLSTKENDDGHPADNVQTANPDQYCHKVNESSRNEGNDPSGTEDIDAWAAHQLHQEAMSALPIDHVKPDFKLSRPDNEISLARSQNATSLTSTLLLNGKPITFVNDHHPVRFVSPSRPRPASSNAFGQPIPGISRKVFHLPRCILTEEAIRDCLRRKRRRRRRERLRAT</sequence>
<protein>
    <recommendedName>
        <fullName evidence="3">Something about silencing protein 4 domain-containing protein</fullName>
    </recommendedName>
</protein>
<reference evidence="5" key="3">
    <citation type="journal article" date="2010" name="Genome Res.">
        <title>Population genomic sequencing of Coccidioides fungi reveals recent hybridization and transposon control.</title>
        <authorList>
            <person name="Neafsey D.E."/>
            <person name="Barker B.M."/>
            <person name="Sharpton T.J."/>
            <person name="Stajich J.E."/>
            <person name="Park D.J."/>
            <person name="Whiston E."/>
            <person name="Hung C.-Y."/>
            <person name="McMahan C."/>
            <person name="White J."/>
            <person name="Sykes S."/>
            <person name="Heiman D."/>
            <person name="Young S."/>
            <person name="Zeng Q."/>
            <person name="Abouelleil A."/>
            <person name="Aftuck L."/>
            <person name="Bessette D."/>
            <person name="Brown A."/>
            <person name="FitzGerald M."/>
            <person name="Lui A."/>
            <person name="Macdonald J.P."/>
            <person name="Priest M."/>
            <person name="Orbach M.J."/>
            <person name="Galgiani J.N."/>
            <person name="Kirkland T.N."/>
            <person name="Cole G.T."/>
            <person name="Birren B.W."/>
            <person name="Henn M.R."/>
            <person name="Taylor J.W."/>
            <person name="Rounsley S.D."/>
        </authorList>
    </citation>
    <scope>NUCLEOTIDE SEQUENCE [LARGE SCALE GENOMIC DNA]</scope>
    <source>
        <strain evidence="5">RMSCC 3488</strain>
    </source>
</reference>
<accession>A0A0J6FTF0</accession>
<dbReference type="InterPro" id="IPR038988">
    <property type="entry name" value="Sas4"/>
</dbReference>
<dbReference type="AlphaFoldDB" id="A0A0J6FTF0"/>
<evidence type="ECO:0000256" key="2">
    <source>
        <dbReference type="SAM" id="MobiDB-lite"/>
    </source>
</evidence>
<dbReference type="Proteomes" id="UP000054567">
    <property type="component" value="Unassembled WGS sequence"/>
</dbReference>
<dbReference type="Pfam" id="PF15460">
    <property type="entry name" value="SAS4"/>
    <property type="match status" value="1"/>
</dbReference>
<evidence type="ECO:0000313" key="5">
    <source>
        <dbReference type="Proteomes" id="UP000054567"/>
    </source>
</evidence>
<dbReference type="EMBL" id="DS268114">
    <property type="protein sequence ID" value="KMM73608.1"/>
    <property type="molecule type" value="Genomic_DNA"/>
</dbReference>
<dbReference type="GO" id="GO:0033255">
    <property type="term" value="C:SAS acetyltransferase complex"/>
    <property type="evidence" value="ECO:0007669"/>
    <property type="project" value="InterPro"/>
</dbReference>
<evidence type="ECO:0000313" key="4">
    <source>
        <dbReference type="EMBL" id="KMM73608.1"/>
    </source>
</evidence>
<evidence type="ECO:0000259" key="3">
    <source>
        <dbReference type="Pfam" id="PF15460"/>
    </source>
</evidence>
<dbReference type="InterPro" id="IPR029184">
    <property type="entry name" value="Sas4_dom"/>
</dbReference>
<name>A0A0J6FTF0_COCPO</name>
<gene>
    <name evidence="4" type="ORF">CPAG_09895</name>
</gene>
<dbReference type="PANTHER" id="PTHR38422">
    <property type="entry name" value="SOMETHING ABOUT SILENCING PROTEIN 4"/>
    <property type="match status" value="1"/>
</dbReference>
<feature type="coiled-coil region" evidence="1">
    <location>
        <begin position="126"/>
        <end position="153"/>
    </location>
</feature>
<feature type="domain" description="Something about silencing protein 4" evidence="3">
    <location>
        <begin position="119"/>
        <end position="214"/>
    </location>
</feature>
<dbReference type="GO" id="GO:0004402">
    <property type="term" value="F:histone acetyltransferase activity"/>
    <property type="evidence" value="ECO:0007669"/>
    <property type="project" value="TreeGrafter"/>
</dbReference>
<dbReference type="OrthoDB" id="1938992at2759"/>
<organism evidence="4 5">
    <name type="scientific">Coccidioides posadasii RMSCC 3488</name>
    <dbReference type="NCBI Taxonomy" id="454284"/>
    <lineage>
        <taxon>Eukaryota</taxon>
        <taxon>Fungi</taxon>
        <taxon>Dikarya</taxon>
        <taxon>Ascomycota</taxon>
        <taxon>Pezizomycotina</taxon>
        <taxon>Eurotiomycetes</taxon>
        <taxon>Eurotiomycetidae</taxon>
        <taxon>Onygenales</taxon>
        <taxon>Onygenaceae</taxon>
        <taxon>Coccidioides</taxon>
    </lineage>
</organism>
<reference evidence="4 5" key="1">
    <citation type="submission" date="2007-06" db="EMBL/GenBank/DDBJ databases">
        <title>The Genome Sequence of Coccidioides posadasii RMSCC_3488.</title>
        <authorList>
            <consortium name="Coccidioides Genome Resources Consortium"/>
            <consortium name="The Broad Institute Genome Sequencing Platform"/>
            <person name="Henn M.R."/>
            <person name="Sykes S."/>
            <person name="Young S."/>
            <person name="Jaffe D."/>
            <person name="Berlin A."/>
            <person name="Alvarez P."/>
            <person name="Butler J."/>
            <person name="Gnerre S."/>
            <person name="Grabherr M."/>
            <person name="Mauceli E."/>
            <person name="Brockman W."/>
            <person name="Kodira C."/>
            <person name="Alvarado L."/>
            <person name="Zeng Q."/>
            <person name="Crawford M."/>
            <person name="Antoine C."/>
            <person name="Devon K."/>
            <person name="Galgiani J."/>
            <person name="Orsborn K."/>
            <person name="Lewis M.L."/>
            <person name="Nusbaum C."/>
            <person name="Galagan J."/>
            <person name="Birren B."/>
        </authorList>
    </citation>
    <scope>NUCLEOTIDE SEQUENCE [LARGE SCALE GENOMIC DNA]</scope>
    <source>
        <strain evidence="4 5">RMSCC 3488</strain>
    </source>
</reference>
<feature type="region of interest" description="Disordered" evidence="2">
    <location>
        <begin position="218"/>
        <end position="260"/>
    </location>
</feature>
<reference evidence="5" key="2">
    <citation type="journal article" date="2009" name="Genome Res.">
        <title>Comparative genomic analyses of the human fungal pathogens Coccidioides and their relatives.</title>
        <authorList>
            <person name="Sharpton T.J."/>
            <person name="Stajich J.E."/>
            <person name="Rounsley S.D."/>
            <person name="Gardner M.J."/>
            <person name="Wortman J.R."/>
            <person name="Jordar V.S."/>
            <person name="Maiti R."/>
            <person name="Kodira C.D."/>
            <person name="Neafsey D.E."/>
            <person name="Zeng Q."/>
            <person name="Hung C.-Y."/>
            <person name="McMahan C."/>
            <person name="Muszewska A."/>
            <person name="Grynberg M."/>
            <person name="Mandel M.A."/>
            <person name="Kellner E.M."/>
            <person name="Barker B.M."/>
            <person name="Galgiani J.N."/>
            <person name="Orbach M.J."/>
            <person name="Kirkland T.N."/>
            <person name="Cole G.T."/>
            <person name="Henn M.R."/>
            <person name="Birren B.W."/>
            <person name="Taylor J.W."/>
        </authorList>
    </citation>
    <scope>NUCLEOTIDE SEQUENCE [LARGE SCALE GENOMIC DNA]</scope>
    <source>
        <strain evidence="5">RMSCC 3488</strain>
    </source>
</reference>
<dbReference type="PANTHER" id="PTHR38422:SF1">
    <property type="entry name" value="SOMETHING ABOUT SILENCING PROTEIN 4"/>
    <property type="match status" value="1"/>
</dbReference>
<keyword evidence="1" id="KW-0175">Coiled coil</keyword>
<evidence type="ECO:0000256" key="1">
    <source>
        <dbReference type="SAM" id="Coils"/>
    </source>
</evidence>